<dbReference type="AlphaFoldDB" id="A0A0D2ACZ0"/>
<dbReference type="EMBL" id="KN847342">
    <property type="protein sequence ID" value="KIW38076.1"/>
    <property type="molecule type" value="Genomic_DNA"/>
</dbReference>
<dbReference type="GeneID" id="27362119"/>
<dbReference type="VEuPathDB" id="FungiDB:PV06_10045"/>
<gene>
    <name evidence="1" type="ORF">PV06_10045</name>
</gene>
<dbReference type="Proteomes" id="UP000053342">
    <property type="component" value="Unassembled WGS sequence"/>
</dbReference>
<evidence type="ECO:0000313" key="1">
    <source>
        <dbReference type="EMBL" id="KIW38076.1"/>
    </source>
</evidence>
<evidence type="ECO:0000313" key="2">
    <source>
        <dbReference type="Proteomes" id="UP000053342"/>
    </source>
</evidence>
<name>A0A0D2ACZ0_9EURO</name>
<protein>
    <submittedName>
        <fullName evidence="1">Uncharacterized protein</fullName>
    </submittedName>
</protein>
<dbReference type="HOGENOM" id="CLU_2026756_0_0_1"/>
<dbReference type="RefSeq" id="XP_016258292.1">
    <property type="nucleotide sequence ID" value="XM_016411538.1"/>
</dbReference>
<dbReference type="OrthoDB" id="5370350at2759"/>
<proteinExistence type="predicted"/>
<organism evidence="1 2">
    <name type="scientific">Exophiala oligosperma</name>
    <dbReference type="NCBI Taxonomy" id="215243"/>
    <lineage>
        <taxon>Eukaryota</taxon>
        <taxon>Fungi</taxon>
        <taxon>Dikarya</taxon>
        <taxon>Ascomycota</taxon>
        <taxon>Pezizomycotina</taxon>
        <taxon>Eurotiomycetes</taxon>
        <taxon>Chaetothyriomycetidae</taxon>
        <taxon>Chaetothyriales</taxon>
        <taxon>Herpotrichiellaceae</taxon>
        <taxon>Exophiala</taxon>
    </lineage>
</organism>
<reference evidence="1 2" key="1">
    <citation type="submission" date="2015-01" db="EMBL/GenBank/DDBJ databases">
        <title>The Genome Sequence of Exophiala oligosperma CBS72588.</title>
        <authorList>
            <consortium name="The Broad Institute Genomics Platform"/>
            <person name="Cuomo C."/>
            <person name="de Hoog S."/>
            <person name="Gorbushina A."/>
            <person name="Stielow B."/>
            <person name="Teixiera M."/>
            <person name="Abouelleil A."/>
            <person name="Chapman S.B."/>
            <person name="Priest M."/>
            <person name="Young S.K."/>
            <person name="Wortman J."/>
            <person name="Nusbaum C."/>
            <person name="Birren B."/>
        </authorList>
    </citation>
    <scope>NUCLEOTIDE SEQUENCE [LARGE SCALE GENOMIC DNA]</scope>
    <source>
        <strain evidence="1 2">CBS 72588</strain>
    </source>
</reference>
<keyword evidence="2" id="KW-1185">Reference proteome</keyword>
<sequence>MRLNGVAICRQTHVVFVGREQNVVLGRKVPQPPLWPNIAVSDRHWSNIHLVWRSPGVRFDVFGEVTTSIENRRSSMGSCRVKGLEIAGREPAEIVTEEGTGLWTADNEATNVTQGFFQEEPT</sequence>
<accession>A0A0D2ACZ0</accession>